<feature type="transmembrane region" description="Helical" evidence="1">
    <location>
        <begin position="21"/>
        <end position="47"/>
    </location>
</feature>
<accession>A0ABU2CXR1</accession>
<dbReference type="EMBL" id="JAVKPK010000004">
    <property type="protein sequence ID" value="MDR7664520.1"/>
    <property type="molecule type" value="Genomic_DNA"/>
</dbReference>
<reference evidence="4" key="1">
    <citation type="submission" date="2023-07" db="EMBL/GenBank/DDBJ databases">
        <title>Whole-genome sequencing of a new Methanosarcina sp. Z-7115.</title>
        <authorList>
            <person name="Zhilina T.N."/>
            <person name="Merkel A.Y."/>
        </authorList>
    </citation>
    <scope>NUCLEOTIDE SEQUENCE [LARGE SCALE GENOMIC DNA]</scope>
    <source>
        <strain evidence="4">Z-7115</strain>
    </source>
</reference>
<evidence type="ECO:0000313" key="3">
    <source>
        <dbReference type="EMBL" id="MDR7664520.1"/>
    </source>
</evidence>
<dbReference type="InterPro" id="IPR012859">
    <property type="entry name" value="Pilin_N_archaeal"/>
</dbReference>
<dbReference type="Pfam" id="PF07790">
    <property type="entry name" value="Pilin_N"/>
    <property type="match status" value="1"/>
</dbReference>
<comment type="caution">
    <text evidence="3">The sequence shown here is derived from an EMBL/GenBank/DDBJ whole genome shotgun (WGS) entry which is preliminary data.</text>
</comment>
<proteinExistence type="predicted"/>
<organism evidence="3 4">
    <name type="scientific">Methanosarcina baikalica</name>
    <dbReference type="NCBI Taxonomy" id="3073890"/>
    <lineage>
        <taxon>Archaea</taxon>
        <taxon>Methanobacteriati</taxon>
        <taxon>Methanobacteriota</taxon>
        <taxon>Stenosarchaea group</taxon>
        <taxon>Methanomicrobia</taxon>
        <taxon>Methanosarcinales</taxon>
        <taxon>Methanosarcinaceae</taxon>
        <taxon>Methanosarcina</taxon>
    </lineage>
</organism>
<evidence type="ECO:0000313" key="4">
    <source>
        <dbReference type="Proteomes" id="UP001246244"/>
    </source>
</evidence>
<evidence type="ECO:0000259" key="2">
    <source>
        <dbReference type="Pfam" id="PF07790"/>
    </source>
</evidence>
<keyword evidence="1" id="KW-1133">Transmembrane helix</keyword>
<name>A0ABU2CXR1_9EURY</name>
<protein>
    <submittedName>
        <fullName evidence="3">Type IV pilin N-terminal domain-containing protein</fullName>
    </submittedName>
</protein>
<feature type="domain" description="Archaeal Type IV pilin N-terminal" evidence="2">
    <location>
        <begin position="20"/>
        <end position="109"/>
    </location>
</feature>
<keyword evidence="1" id="KW-0472">Membrane</keyword>
<sequence>MKAWGKILSKRFFSSKPTSEAVTPVVGSIIMLLILFALAGVATVNFFNSAEGGATLQSPVVRISLESCEGGLRYAPQGENSTFENNTIVLIHEGGSPLPLDATCIKILGNGNAFQGDVGKGGIFLTGSTETIYQNLSPIEKSSRYNSQNKEVLNDNFWGVGEKLTLHGDDSAIGSIVSSVKVSVNGDSNTSDNYGFKAGSEITIKVIDIKNNNVIAEQKDIVKTVK</sequence>
<dbReference type="RefSeq" id="WP_310574548.1">
    <property type="nucleotide sequence ID" value="NZ_JAVKPK010000004.1"/>
</dbReference>
<keyword evidence="1" id="KW-0812">Transmembrane</keyword>
<evidence type="ECO:0000256" key="1">
    <source>
        <dbReference type="SAM" id="Phobius"/>
    </source>
</evidence>
<gene>
    <name evidence="3" type="ORF">RG963_01720</name>
</gene>
<keyword evidence="4" id="KW-1185">Reference proteome</keyword>
<dbReference type="Proteomes" id="UP001246244">
    <property type="component" value="Unassembled WGS sequence"/>
</dbReference>